<keyword evidence="2" id="KW-1133">Transmembrane helix</keyword>
<feature type="domain" description="DUF6533" evidence="3">
    <location>
        <begin position="24"/>
        <end position="63"/>
    </location>
</feature>
<reference evidence="4 5" key="1">
    <citation type="journal article" date="2012" name="Science">
        <title>The Paleozoic origin of enzymatic lignin decomposition reconstructed from 31 fungal genomes.</title>
        <authorList>
            <person name="Floudas D."/>
            <person name="Binder M."/>
            <person name="Riley R."/>
            <person name="Barry K."/>
            <person name="Blanchette R.A."/>
            <person name="Henrissat B."/>
            <person name="Martinez A.T."/>
            <person name="Otillar R."/>
            <person name="Spatafora J.W."/>
            <person name="Yadav J.S."/>
            <person name="Aerts A."/>
            <person name="Benoit I."/>
            <person name="Boyd A."/>
            <person name="Carlson A."/>
            <person name="Copeland A."/>
            <person name="Coutinho P.M."/>
            <person name="de Vries R.P."/>
            <person name="Ferreira P."/>
            <person name="Findley K."/>
            <person name="Foster B."/>
            <person name="Gaskell J."/>
            <person name="Glotzer D."/>
            <person name="Gorecki P."/>
            <person name="Heitman J."/>
            <person name="Hesse C."/>
            <person name="Hori C."/>
            <person name="Igarashi K."/>
            <person name="Jurgens J.A."/>
            <person name="Kallen N."/>
            <person name="Kersten P."/>
            <person name="Kohler A."/>
            <person name="Kuees U."/>
            <person name="Kumar T.K.A."/>
            <person name="Kuo A."/>
            <person name="LaButti K."/>
            <person name="Larrondo L.F."/>
            <person name="Lindquist E."/>
            <person name="Ling A."/>
            <person name="Lombard V."/>
            <person name="Lucas S."/>
            <person name="Lundell T."/>
            <person name="Martin R."/>
            <person name="McLaughlin D.J."/>
            <person name="Morgenstern I."/>
            <person name="Morin E."/>
            <person name="Murat C."/>
            <person name="Nagy L.G."/>
            <person name="Nolan M."/>
            <person name="Ohm R.A."/>
            <person name="Patyshakuliyeva A."/>
            <person name="Rokas A."/>
            <person name="Ruiz-Duenas F.J."/>
            <person name="Sabat G."/>
            <person name="Salamov A."/>
            <person name="Samejima M."/>
            <person name="Schmutz J."/>
            <person name="Slot J.C."/>
            <person name="St John F."/>
            <person name="Stenlid J."/>
            <person name="Sun H."/>
            <person name="Sun S."/>
            <person name="Syed K."/>
            <person name="Tsang A."/>
            <person name="Wiebenga A."/>
            <person name="Young D."/>
            <person name="Pisabarro A."/>
            <person name="Eastwood D.C."/>
            <person name="Martin F."/>
            <person name="Cullen D."/>
            <person name="Grigoriev I.V."/>
            <person name="Hibbett D.S."/>
        </authorList>
    </citation>
    <scope>NUCLEOTIDE SEQUENCE [LARGE SCALE GENOMIC DNA]</scope>
    <source>
        <strain evidence="4 5">MD-104</strain>
    </source>
</reference>
<keyword evidence="2" id="KW-0812">Transmembrane</keyword>
<name>A0A2H3JN99_WOLCO</name>
<dbReference type="InterPro" id="IPR045340">
    <property type="entry name" value="DUF6533"/>
</dbReference>
<feature type="region of interest" description="Disordered" evidence="1">
    <location>
        <begin position="326"/>
        <end position="367"/>
    </location>
</feature>
<feature type="transmembrane region" description="Helical" evidence="2">
    <location>
        <begin position="56"/>
        <end position="76"/>
    </location>
</feature>
<keyword evidence="2" id="KW-0472">Membrane</keyword>
<dbReference type="EMBL" id="KB468146">
    <property type="protein sequence ID" value="PCH43371.1"/>
    <property type="molecule type" value="Genomic_DNA"/>
</dbReference>
<feature type="transmembrane region" description="Helical" evidence="2">
    <location>
        <begin position="96"/>
        <end position="114"/>
    </location>
</feature>
<keyword evidence="5" id="KW-1185">Reference proteome</keyword>
<organism evidence="4 5">
    <name type="scientific">Wolfiporia cocos (strain MD-104)</name>
    <name type="common">Brown rot fungus</name>
    <dbReference type="NCBI Taxonomy" id="742152"/>
    <lineage>
        <taxon>Eukaryota</taxon>
        <taxon>Fungi</taxon>
        <taxon>Dikarya</taxon>
        <taxon>Basidiomycota</taxon>
        <taxon>Agaricomycotina</taxon>
        <taxon>Agaricomycetes</taxon>
        <taxon>Polyporales</taxon>
        <taxon>Phaeolaceae</taxon>
        <taxon>Wolfiporia</taxon>
    </lineage>
</organism>
<feature type="transmembrane region" description="Helical" evidence="2">
    <location>
        <begin position="121"/>
        <end position="143"/>
    </location>
</feature>
<sequence length="367" mass="40473">MSSPTTFPAAEEIEYLTRIYTTNYCLAAVAALVVYEHIITFDREVFAIWRYRMTGATALLLFNGSVLLLTAVSNVLETFIWNSDQICKVQLVPTAVKYVLSVVIAAGFSALRVYAIAGRNWYWTLLALLTGLVPAATNIYQYISDSHPHVEYFFGIPQCMQTISLSDSVFDGLLITTRTCAIVSDLVVIAATWMYARPWGRYASNTQIKTPLMAVIVRDGETVEVLLILNITQMAIQGVSYFTSGAIYWDYITTFIPVISSILTSRFIFNLRQHTDEGNSTGSNAPSFVAGSMGSRGSIEYGNRLVGNMGAPLDHSIPDSLLFDDGDEPHEDIGCNEKLPVEQAHNVERRGEGRSDAENEVGTVTTP</sequence>
<evidence type="ECO:0000313" key="4">
    <source>
        <dbReference type="EMBL" id="PCH43371.1"/>
    </source>
</evidence>
<dbReference type="Pfam" id="PF20151">
    <property type="entry name" value="DUF6533"/>
    <property type="match status" value="1"/>
</dbReference>
<feature type="compositionally biased region" description="Basic and acidic residues" evidence="1">
    <location>
        <begin position="345"/>
        <end position="357"/>
    </location>
</feature>
<feature type="transmembrane region" description="Helical" evidence="2">
    <location>
        <begin position="15"/>
        <end position="35"/>
    </location>
</feature>
<evidence type="ECO:0000259" key="3">
    <source>
        <dbReference type="Pfam" id="PF20151"/>
    </source>
</evidence>
<evidence type="ECO:0000256" key="1">
    <source>
        <dbReference type="SAM" id="MobiDB-lite"/>
    </source>
</evidence>
<evidence type="ECO:0000256" key="2">
    <source>
        <dbReference type="SAM" id="Phobius"/>
    </source>
</evidence>
<protein>
    <recommendedName>
        <fullName evidence="3">DUF6533 domain-containing protein</fullName>
    </recommendedName>
</protein>
<dbReference type="OrthoDB" id="2797003at2759"/>
<dbReference type="OMA" id="EPHEDIG"/>
<proteinExistence type="predicted"/>
<dbReference type="STRING" id="742152.A0A2H3JN99"/>
<gene>
    <name evidence="4" type="ORF">WOLCODRAFT_25869</name>
</gene>
<accession>A0A2H3JN99</accession>
<dbReference type="AlphaFoldDB" id="A0A2H3JN99"/>
<evidence type="ECO:0000313" key="5">
    <source>
        <dbReference type="Proteomes" id="UP000218811"/>
    </source>
</evidence>
<feature type="transmembrane region" description="Helical" evidence="2">
    <location>
        <begin position="175"/>
        <end position="196"/>
    </location>
</feature>
<dbReference type="Proteomes" id="UP000218811">
    <property type="component" value="Unassembled WGS sequence"/>
</dbReference>